<dbReference type="Pfam" id="PF08547">
    <property type="entry name" value="CIA30"/>
    <property type="match status" value="1"/>
</dbReference>
<protein>
    <submittedName>
        <fullName evidence="3">CIA30 family protein</fullName>
    </submittedName>
</protein>
<dbReference type="InterPro" id="IPR039131">
    <property type="entry name" value="NDUFAF1"/>
</dbReference>
<dbReference type="PANTHER" id="PTHR13194:SF19">
    <property type="entry name" value="NAD(P)-BINDING ROSSMANN-FOLD SUPERFAMILY PROTEIN"/>
    <property type="match status" value="1"/>
</dbReference>
<reference evidence="3 4" key="1">
    <citation type="submission" date="2020-06" db="EMBL/GenBank/DDBJ databases">
        <authorList>
            <person name="Isaeva M.P."/>
            <person name="Chernysheva N.Y."/>
        </authorList>
    </citation>
    <scope>NUCLEOTIDE SEQUENCE [LARGE SCALE GENOMIC DNA]</scope>
    <source>
        <strain evidence="3 4">KMM 6746</strain>
    </source>
</reference>
<proteinExistence type="inferred from homology"/>
<dbReference type="SUPFAM" id="SSF49785">
    <property type="entry name" value="Galactose-binding domain-like"/>
    <property type="match status" value="1"/>
</dbReference>
<evidence type="ECO:0000256" key="1">
    <source>
        <dbReference type="ARBA" id="ARBA00007884"/>
    </source>
</evidence>
<dbReference type="Proteomes" id="UP000740413">
    <property type="component" value="Unassembled WGS sequence"/>
</dbReference>
<comment type="caution">
    <text evidence="3">The sequence shown here is derived from an EMBL/GenBank/DDBJ whole genome shotgun (WGS) entry which is preliminary data.</text>
</comment>
<reference evidence="4" key="2">
    <citation type="submission" date="2023-07" db="EMBL/GenBank/DDBJ databases">
        <title>Zobellia barbeyronii sp. nov., a new marine flavobacterium, isolated from green and red algae.</title>
        <authorList>
            <person name="Nedashkovskaya O.I."/>
            <person name="Otstavnykh N."/>
            <person name="Zhukova N."/>
            <person name="Guzev K."/>
            <person name="Chausova V."/>
            <person name="Tekutyeva L."/>
            <person name="Mikhailov V."/>
            <person name="Isaeva M."/>
        </authorList>
    </citation>
    <scope>NUCLEOTIDE SEQUENCE [LARGE SCALE GENOMIC DNA]</scope>
    <source>
        <strain evidence="4">KMM 6746</strain>
    </source>
</reference>
<accession>A0ABS5WBT5</accession>
<organism evidence="3 4">
    <name type="scientific">Zobellia barbeyronii</name>
    <dbReference type="NCBI Taxonomy" id="2748009"/>
    <lineage>
        <taxon>Bacteria</taxon>
        <taxon>Pseudomonadati</taxon>
        <taxon>Bacteroidota</taxon>
        <taxon>Flavobacteriia</taxon>
        <taxon>Flavobacteriales</taxon>
        <taxon>Flavobacteriaceae</taxon>
        <taxon>Zobellia</taxon>
    </lineage>
</organism>
<gene>
    <name evidence="3" type="ORF">HW347_05330</name>
</gene>
<evidence type="ECO:0000259" key="2">
    <source>
        <dbReference type="Pfam" id="PF08547"/>
    </source>
</evidence>
<evidence type="ECO:0000313" key="3">
    <source>
        <dbReference type="EMBL" id="MBT2160679.1"/>
    </source>
</evidence>
<dbReference type="PANTHER" id="PTHR13194">
    <property type="entry name" value="COMPLEX I INTERMEDIATE-ASSOCIATED PROTEIN 30"/>
    <property type="match status" value="1"/>
</dbReference>
<sequence length="165" mass="18760">MTTQLYTIFDFNAVNDINDWKVIDDVVMGGKSCGTVHLNNEGKVIFEGHVSLDNNGGFSTLKYRFNDIVTKPYSKIILNIKGDGKKYQFRLKKNVSDDHSYVSYFNTSEDWGVIELLLADMYPTFRGRKLNIPNYDGNSIQEVAFLIGNKKAEDFKLEIGSIVLK</sequence>
<evidence type="ECO:0000313" key="4">
    <source>
        <dbReference type="Proteomes" id="UP000740413"/>
    </source>
</evidence>
<name>A0ABS5WBT5_9FLAO</name>
<dbReference type="RefSeq" id="WP_214610900.1">
    <property type="nucleotide sequence ID" value="NZ_JACATN010000002.1"/>
</dbReference>
<dbReference type="EMBL" id="JACATN010000002">
    <property type="protein sequence ID" value="MBT2160679.1"/>
    <property type="molecule type" value="Genomic_DNA"/>
</dbReference>
<keyword evidence="4" id="KW-1185">Reference proteome</keyword>
<comment type="similarity">
    <text evidence="1">Belongs to the CIA30 family.</text>
</comment>
<dbReference type="InterPro" id="IPR008979">
    <property type="entry name" value="Galactose-bd-like_sf"/>
</dbReference>
<feature type="domain" description="NADH:ubiquinone oxidoreductase intermediate-associated protein 30" evidence="2">
    <location>
        <begin position="9"/>
        <end position="159"/>
    </location>
</feature>
<dbReference type="InterPro" id="IPR013857">
    <property type="entry name" value="NADH-UbQ_OxRdtase-assoc_prot30"/>
</dbReference>